<sequence length="42" mass="4627">MTAEIIHIQGQTDHLGTRALPKGPGVRRGPHEMPLVTFIGFF</sequence>
<evidence type="ECO:0000313" key="1">
    <source>
        <dbReference type="EMBL" id="CAI9553163.1"/>
    </source>
</evidence>
<keyword evidence="2" id="KW-1185">Reference proteome</keyword>
<protein>
    <submittedName>
        <fullName evidence="1">Uncharacterized protein</fullName>
    </submittedName>
</protein>
<reference evidence="1" key="1">
    <citation type="submission" date="2023-05" db="EMBL/GenBank/DDBJ databases">
        <authorList>
            <person name="Stuckert A."/>
        </authorList>
    </citation>
    <scope>NUCLEOTIDE SEQUENCE</scope>
</reference>
<name>A0ABN9BZI7_9NEOB</name>
<dbReference type="EMBL" id="CATNWA010007004">
    <property type="protein sequence ID" value="CAI9553163.1"/>
    <property type="molecule type" value="Genomic_DNA"/>
</dbReference>
<organism evidence="1 2">
    <name type="scientific">Staurois parvus</name>
    <dbReference type="NCBI Taxonomy" id="386267"/>
    <lineage>
        <taxon>Eukaryota</taxon>
        <taxon>Metazoa</taxon>
        <taxon>Chordata</taxon>
        <taxon>Craniata</taxon>
        <taxon>Vertebrata</taxon>
        <taxon>Euteleostomi</taxon>
        <taxon>Amphibia</taxon>
        <taxon>Batrachia</taxon>
        <taxon>Anura</taxon>
        <taxon>Neobatrachia</taxon>
        <taxon>Ranoidea</taxon>
        <taxon>Ranidae</taxon>
        <taxon>Staurois</taxon>
    </lineage>
</organism>
<dbReference type="Proteomes" id="UP001162483">
    <property type="component" value="Unassembled WGS sequence"/>
</dbReference>
<comment type="caution">
    <text evidence="1">The sequence shown here is derived from an EMBL/GenBank/DDBJ whole genome shotgun (WGS) entry which is preliminary data.</text>
</comment>
<accession>A0ABN9BZI7</accession>
<gene>
    <name evidence="1" type="ORF">SPARVUS_LOCUS3998902</name>
</gene>
<evidence type="ECO:0000313" key="2">
    <source>
        <dbReference type="Proteomes" id="UP001162483"/>
    </source>
</evidence>
<proteinExistence type="predicted"/>